<accession>A0ABP0YFA3</accession>
<evidence type="ECO:0000256" key="1">
    <source>
        <dbReference type="SAM" id="SignalP"/>
    </source>
</evidence>
<reference evidence="2 3" key="1">
    <citation type="submission" date="2024-03" db="EMBL/GenBank/DDBJ databases">
        <authorList>
            <person name="Gkanogiannis A."/>
            <person name="Becerra Lopez-Lavalle L."/>
        </authorList>
    </citation>
    <scope>NUCLEOTIDE SEQUENCE [LARGE SCALE GENOMIC DNA]</scope>
</reference>
<name>A0ABP0YFA3_9ROSI</name>
<dbReference type="EMBL" id="OZ021737">
    <property type="protein sequence ID" value="CAK9318370.1"/>
    <property type="molecule type" value="Genomic_DNA"/>
</dbReference>
<dbReference type="Proteomes" id="UP001642487">
    <property type="component" value="Chromosome 3"/>
</dbReference>
<sequence>MASLKILLVFKLLVFFALLLTTSPISATNNAPRIRKMGVEYKNDGKNVVVAEPKRPLFADAPWGGGYINP</sequence>
<protein>
    <recommendedName>
        <fullName evidence="4">Transmembrane protein</fullName>
    </recommendedName>
</protein>
<keyword evidence="3" id="KW-1185">Reference proteome</keyword>
<evidence type="ECO:0000313" key="2">
    <source>
        <dbReference type="EMBL" id="CAK9318370.1"/>
    </source>
</evidence>
<gene>
    <name evidence="2" type="ORF">CITCOLO1_LOCUS10334</name>
</gene>
<feature type="signal peptide" evidence="1">
    <location>
        <begin position="1"/>
        <end position="27"/>
    </location>
</feature>
<organism evidence="2 3">
    <name type="scientific">Citrullus colocynthis</name>
    <name type="common">colocynth</name>
    <dbReference type="NCBI Taxonomy" id="252529"/>
    <lineage>
        <taxon>Eukaryota</taxon>
        <taxon>Viridiplantae</taxon>
        <taxon>Streptophyta</taxon>
        <taxon>Embryophyta</taxon>
        <taxon>Tracheophyta</taxon>
        <taxon>Spermatophyta</taxon>
        <taxon>Magnoliopsida</taxon>
        <taxon>eudicotyledons</taxon>
        <taxon>Gunneridae</taxon>
        <taxon>Pentapetalae</taxon>
        <taxon>rosids</taxon>
        <taxon>fabids</taxon>
        <taxon>Cucurbitales</taxon>
        <taxon>Cucurbitaceae</taxon>
        <taxon>Benincaseae</taxon>
        <taxon>Citrullus</taxon>
    </lineage>
</organism>
<feature type="chain" id="PRO_5045354246" description="Transmembrane protein" evidence="1">
    <location>
        <begin position="28"/>
        <end position="70"/>
    </location>
</feature>
<proteinExistence type="predicted"/>
<keyword evidence="1" id="KW-0732">Signal</keyword>
<evidence type="ECO:0000313" key="3">
    <source>
        <dbReference type="Proteomes" id="UP001642487"/>
    </source>
</evidence>
<evidence type="ECO:0008006" key="4">
    <source>
        <dbReference type="Google" id="ProtNLM"/>
    </source>
</evidence>